<dbReference type="Proteomes" id="UP000027120">
    <property type="component" value="Unassembled WGS sequence"/>
</dbReference>
<organism evidence="1 2">
    <name type="scientific">Citrus sinensis</name>
    <name type="common">Sweet orange</name>
    <name type="synonym">Citrus aurantium var. sinensis</name>
    <dbReference type="NCBI Taxonomy" id="2711"/>
    <lineage>
        <taxon>Eukaryota</taxon>
        <taxon>Viridiplantae</taxon>
        <taxon>Streptophyta</taxon>
        <taxon>Embryophyta</taxon>
        <taxon>Tracheophyta</taxon>
        <taxon>Spermatophyta</taxon>
        <taxon>Magnoliopsida</taxon>
        <taxon>eudicotyledons</taxon>
        <taxon>Gunneridae</taxon>
        <taxon>Pentapetalae</taxon>
        <taxon>rosids</taxon>
        <taxon>malvids</taxon>
        <taxon>Sapindales</taxon>
        <taxon>Rutaceae</taxon>
        <taxon>Aurantioideae</taxon>
        <taxon>Citrus</taxon>
    </lineage>
</organism>
<keyword evidence="2" id="KW-1185">Reference proteome</keyword>
<protein>
    <submittedName>
        <fullName evidence="1">Uncharacterized protein</fullName>
    </submittedName>
</protein>
<accession>A0A067E457</accession>
<dbReference type="AlphaFoldDB" id="A0A067E457"/>
<proteinExistence type="predicted"/>
<evidence type="ECO:0000313" key="2">
    <source>
        <dbReference type="Proteomes" id="UP000027120"/>
    </source>
</evidence>
<evidence type="ECO:0000313" key="1">
    <source>
        <dbReference type="EMBL" id="KDO49848.1"/>
    </source>
</evidence>
<reference evidence="1 2" key="1">
    <citation type="submission" date="2014-04" db="EMBL/GenBank/DDBJ databases">
        <authorList>
            <consortium name="International Citrus Genome Consortium"/>
            <person name="Gmitter F."/>
            <person name="Chen C."/>
            <person name="Farmerie W."/>
            <person name="Harkins T."/>
            <person name="Desany B."/>
            <person name="Mohiuddin M."/>
            <person name="Kodira C."/>
            <person name="Borodovsky M."/>
            <person name="Lomsadze A."/>
            <person name="Burns P."/>
            <person name="Jenkins J."/>
            <person name="Prochnik S."/>
            <person name="Shu S."/>
            <person name="Chapman J."/>
            <person name="Pitluck S."/>
            <person name="Schmutz J."/>
            <person name="Rokhsar D."/>
        </authorList>
    </citation>
    <scope>NUCLEOTIDE SEQUENCE</scope>
</reference>
<gene>
    <name evidence="1" type="ORF">CISIN_1g046381mg</name>
</gene>
<sequence>MPPPTTRTFNTGIQETVVDQGEIDYLDDGVFMGLIKDTIAGERVINNVAFGSEGKSTKEDFISVRGGQNWVRINPIGFRVVLAWSSRIQIDSTFQQIGGTCSRSVAMDAQQQIDGRVAVDRRMCSKSGMDLRGGLCWRLGVDLTSLGVIVCVLCSEIGD</sequence>
<dbReference type="EMBL" id="KK785098">
    <property type="protein sequence ID" value="KDO49848.1"/>
    <property type="molecule type" value="Genomic_DNA"/>
</dbReference>
<name>A0A067E457_CITSI</name>